<evidence type="ECO:0000256" key="1">
    <source>
        <dbReference type="SAM" id="MobiDB-lite"/>
    </source>
</evidence>
<sequence length="105" mass="12646">MECSVELRKRGRGNRRTFGTEKKERRQKQTGNGRKIDKINERERIGQKVGGRKKNRLTIKKPIAQDRHRTKTIGWMHRNMLKRQQCVIKKKDKKKIFFCLKDNLK</sequence>
<feature type="compositionally biased region" description="Basic and acidic residues" evidence="1">
    <location>
        <begin position="34"/>
        <end position="46"/>
    </location>
</feature>
<proteinExistence type="predicted"/>
<name>A0A8D8XHZ4_9HEMI</name>
<dbReference type="AlphaFoldDB" id="A0A8D8XHZ4"/>
<accession>A0A8D8XHZ4</accession>
<organism evidence="2">
    <name type="scientific">Cacopsylla melanoneura</name>
    <dbReference type="NCBI Taxonomy" id="428564"/>
    <lineage>
        <taxon>Eukaryota</taxon>
        <taxon>Metazoa</taxon>
        <taxon>Ecdysozoa</taxon>
        <taxon>Arthropoda</taxon>
        <taxon>Hexapoda</taxon>
        <taxon>Insecta</taxon>
        <taxon>Pterygota</taxon>
        <taxon>Neoptera</taxon>
        <taxon>Paraneoptera</taxon>
        <taxon>Hemiptera</taxon>
        <taxon>Sternorrhyncha</taxon>
        <taxon>Psylloidea</taxon>
        <taxon>Psyllidae</taxon>
        <taxon>Psyllinae</taxon>
        <taxon>Cacopsylla</taxon>
    </lineage>
</organism>
<reference evidence="2" key="1">
    <citation type="submission" date="2021-05" db="EMBL/GenBank/DDBJ databases">
        <authorList>
            <person name="Alioto T."/>
            <person name="Alioto T."/>
            <person name="Gomez Garrido J."/>
        </authorList>
    </citation>
    <scope>NUCLEOTIDE SEQUENCE</scope>
</reference>
<evidence type="ECO:0000313" key="2">
    <source>
        <dbReference type="EMBL" id="CAG6696168.1"/>
    </source>
</evidence>
<protein>
    <submittedName>
        <fullName evidence="2">Uncharacterized protein</fullName>
    </submittedName>
</protein>
<feature type="region of interest" description="Disordered" evidence="1">
    <location>
        <begin position="1"/>
        <end position="54"/>
    </location>
</feature>
<dbReference type="EMBL" id="HBUF01327486">
    <property type="protein sequence ID" value="CAG6696168.1"/>
    <property type="molecule type" value="Transcribed_RNA"/>
</dbReference>